<feature type="compositionally biased region" description="Low complexity" evidence="1">
    <location>
        <begin position="1311"/>
        <end position="1326"/>
    </location>
</feature>
<evidence type="ECO:0000259" key="3">
    <source>
        <dbReference type="PROSITE" id="PS50125"/>
    </source>
</evidence>
<keyword evidence="5" id="KW-1185">Reference proteome</keyword>
<feature type="region of interest" description="Disordered" evidence="1">
    <location>
        <begin position="1770"/>
        <end position="1792"/>
    </location>
</feature>
<evidence type="ECO:0000256" key="1">
    <source>
        <dbReference type="SAM" id="MobiDB-lite"/>
    </source>
</evidence>
<dbReference type="Gene3D" id="3.30.70.1230">
    <property type="entry name" value="Nucleotide cyclase"/>
    <property type="match status" value="3"/>
</dbReference>
<feature type="compositionally biased region" description="Low complexity" evidence="1">
    <location>
        <begin position="3178"/>
        <end position="3195"/>
    </location>
</feature>
<feature type="compositionally biased region" description="Basic residues" evidence="1">
    <location>
        <begin position="1288"/>
        <end position="1310"/>
    </location>
</feature>
<feature type="region of interest" description="Disordered" evidence="1">
    <location>
        <begin position="2140"/>
        <end position="2173"/>
    </location>
</feature>
<feature type="compositionally biased region" description="Low complexity" evidence="1">
    <location>
        <begin position="1130"/>
        <end position="1165"/>
    </location>
</feature>
<reference evidence="4 5" key="1">
    <citation type="journal article" date="2007" name="Science">
        <title>The Chlamydomonas genome reveals the evolution of key animal and plant functions.</title>
        <authorList>
            <person name="Merchant S.S."/>
            <person name="Prochnik S.E."/>
            <person name="Vallon O."/>
            <person name="Harris E.H."/>
            <person name="Karpowicz S.J."/>
            <person name="Witman G.B."/>
            <person name="Terry A."/>
            <person name="Salamov A."/>
            <person name="Fritz-Laylin L.K."/>
            <person name="Marechal-Drouard L."/>
            <person name="Marshall W.F."/>
            <person name="Qu L.H."/>
            <person name="Nelson D.R."/>
            <person name="Sanderfoot A.A."/>
            <person name="Spalding M.H."/>
            <person name="Kapitonov V.V."/>
            <person name="Ren Q."/>
            <person name="Ferris P."/>
            <person name="Lindquist E."/>
            <person name="Shapiro H."/>
            <person name="Lucas S.M."/>
            <person name="Grimwood J."/>
            <person name="Schmutz J."/>
            <person name="Cardol P."/>
            <person name="Cerutti H."/>
            <person name="Chanfreau G."/>
            <person name="Chen C.L."/>
            <person name="Cognat V."/>
            <person name="Croft M.T."/>
            <person name="Dent R."/>
            <person name="Dutcher S."/>
            <person name="Fernandez E."/>
            <person name="Fukuzawa H."/>
            <person name="Gonzalez-Ballester D."/>
            <person name="Gonzalez-Halphen D."/>
            <person name="Hallmann A."/>
            <person name="Hanikenne M."/>
            <person name="Hippler M."/>
            <person name="Inwood W."/>
            <person name="Jabbari K."/>
            <person name="Kalanon M."/>
            <person name="Kuras R."/>
            <person name="Lefebvre P.A."/>
            <person name="Lemaire S.D."/>
            <person name="Lobanov A.V."/>
            <person name="Lohr M."/>
            <person name="Manuell A."/>
            <person name="Meier I."/>
            <person name="Mets L."/>
            <person name="Mittag M."/>
            <person name="Mittelmeier T."/>
            <person name="Moroney J.V."/>
            <person name="Moseley J."/>
            <person name="Napoli C."/>
            <person name="Nedelcu A.M."/>
            <person name="Niyogi K."/>
            <person name="Novoselov S.V."/>
            <person name="Paulsen I.T."/>
            <person name="Pazour G."/>
            <person name="Purton S."/>
            <person name="Ral J.P."/>
            <person name="Riano-Pachon D.M."/>
            <person name="Riekhof W."/>
            <person name="Rymarquis L."/>
            <person name="Schroda M."/>
            <person name="Stern D."/>
            <person name="Umen J."/>
            <person name="Willows R."/>
            <person name="Wilson N."/>
            <person name="Zimmer S.L."/>
            <person name="Allmer J."/>
            <person name="Balk J."/>
            <person name="Bisova K."/>
            <person name="Chen C.J."/>
            <person name="Elias M."/>
            <person name="Gendler K."/>
            <person name="Hauser C."/>
            <person name="Lamb M.R."/>
            <person name="Ledford H."/>
            <person name="Long J.C."/>
            <person name="Minagawa J."/>
            <person name="Page M.D."/>
            <person name="Pan J."/>
            <person name="Pootakham W."/>
            <person name="Roje S."/>
            <person name="Rose A."/>
            <person name="Stahlberg E."/>
            <person name="Terauchi A.M."/>
            <person name="Yang P."/>
            <person name="Ball S."/>
            <person name="Bowler C."/>
            <person name="Dieckmann C.L."/>
            <person name="Gladyshev V.N."/>
            <person name="Green P."/>
            <person name="Jorgensen R."/>
            <person name="Mayfield S."/>
            <person name="Mueller-Roeber B."/>
            <person name="Rajamani S."/>
            <person name="Sayre R.T."/>
            <person name="Brokstein P."/>
            <person name="Dubchak I."/>
            <person name="Goodstein D."/>
            <person name="Hornick L."/>
            <person name="Huang Y.W."/>
            <person name="Jhaveri J."/>
            <person name="Luo Y."/>
            <person name="Martinez D."/>
            <person name="Ngau W.C."/>
            <person name="Otillar B."/>
            <person name="Poliakov A."/>
            <person name="Porter A."/>
            <person name="Szajkowski L."/>
            <person name="Werner G."/>
            <person name="Zhou K."/>
            <person name="Grigoriev I.V."/>
            <person name="Rokhsar D.S."/>
            <person name="Grossman A.R."/>
        </authorList>
    </citation>
    <scope>NUCLEOTIDE SEQUENCE [LARGE SCALE GENOMIC DNA]</scope>
    <source>
        <strain evidence="5">CC-503</strain>
    </source>
</reference>
<dbReference type="SUPFAM" id="SSF55073">
    <property type="entry name" value="Nucleotide cyclase"/>
    <property type="match status" value="2"/>
</dbReference>
<feature type="compositionally biased region" description="Low complexity" evidence="1">
    <location>
        <begin position="3152"/>
        <end position="3168"/>
    </location>
</feature>
<feature type="compositionally biased region" description="Low complexity" evidence="1">
    <location>
        <begin position="3589"/>
        <end position="3607"/>
    </location>
</feature>
<dbReference type="InParanoid" id="A0A2K3DZA2"/>
<dbReference type="KEGG" id="cre:CHLRE_03g203451v5"/>
<feature type="region of interest" description="Disordered" evidence="1">
    <location>
        <begin position="1287"/>
        <end position="1326"/>
    </location>
</feature>
<dbReference type="PROSITE" id="PS50125">
    <property type="entry name" value="GUANYLATE_CYCLASE_2"/>
    <property type="match status" value="1"/>
</dbReference>
<feature type="domain" description="Guanylate cyclase" evidence="3">
    <location>
        <begin position="845"/>
        <end position="903"/>
    </location>
</feature>
<feature type="region of interest" description="Disordered" evidence="1">
    <location>
        <begin position="247"/>
        <end position="273"/>
    </location>
</feature>
<dbReference type="RefSeq" id="XP_042926522.1">
    <property type="nucleotide sequence ID" value="XM_043061423.1"/>
</dbReference>
<feature type="region of interest" description="Disordered" evidence="1">
    <location>
        <begin position="3938"/>
        <end position="3993"/>
    </location>
</feature>
<dbReference type="OrthoDB" id="2021138at2759"/>
<dbReference type="PANTHER" id="PTHR43081">
    <property type="entry name" value="ADENYLATE CYCLASE, TERMINAL-DIFFERENTIATION SPECIFIC-RELATED"/>
    <property type="match status" value="1"/>
</dbReference>
<feature type="region of interest" description="Disordered" evidence="1">
    <location>
        <begin position="4013"/>
        <end position="4048"/>
    </location>
</feature>
<feature type="compositionally biased region" description="Pro residues" evidence="1">
    <location>
        <begin position="4015"/>
        <end position="4024"/>
    </location>
</feature>
<feature type="signal peptide" evidence="2">
    <location>
        <begin position="1"/>
        <end position="24"/>
    </location>
</feature>
<feature type="compositionally biased region" description="Gly residues" evidence="1">
    <location>
        <begin position="768"/>
        <end position="790"/>
    </location>
</feature>
<feature type="compositionally biased region" description="Low complexity" evidence="1">
    <location>
        <begin position="3962"/>
        <end position="3993"/>
    </location>
</feature>
<feature type="compositionally biased region" description="Pro residues" evidence="1">
    <location>
        <begin position="757"/>
        <end position="766"/>
    </location>
</feature>
<organism evidence="4 5">
    <name type="scientific">Chlamydomonas reinhardtii</name>
    <name type="common">Chlamydomonas smithii</name>
    <dbReference type="NCBI Taxonomy" id="3055"/>
    <lineage>
        <taxon>Eukaryota</taxon>
        <taxon>Viridiplantae</taxon>
        <taxon>Chlorophyta</taxon>
        <taxon>core chlorophytes</taxon>
        <taxon>Chlorophyceae</taxon>
        <taxon>CS clade</taxon>
        <taxon>Chlamydomonadales</taxon>
        <taxon>Chlamydomonadaceae</taxon>
        <taxon>Chlamydomonas</taxon>
    </lineage>
</organism>
<feature type="compositionally biased region" description="Gly residues" evidence="1">
    <location>
        <begin position="3547"/>
        <end position="3563"/>
    </location>
</feature>
<feature type="compositionally biased region" description="Basic and acidic residues" evidence="1">
    <location>
        <begin position="1013"/>
        <end position="1023"/>
    </location>
</feature>
<feature type="region of interest" description="Disordered" evidence="1">
    <location>
        <begin position="3428"/>
        <end position="3448"/>
    </location>
</feature>
<feature type="compositionally biased region" description="Low complexity" evidence="1">
    <location>
        <begin position="3617"/>
        <end position="3630"/>
    </location>
</feature>
<feature type="compositionally biased region" description="Gly residues" evidence="1">
    <location>
        <begin position="1615"/>
        <end position="1629"/>
    </location>
</feature>
<feature type="region of interest" description="Disordered" evidence="1">
    <location>
        <begin position="1668"/>
        <end position="1692"/>
    </location>
</feature>
<feature type="chain" id="PRO_5014322894" description="Guanylate cyclase domain-containing protein" evidence="2">
    <location>
        <begin position="25"/>
        <end position="4230"/>
    </location>
</feature>
<dbReference type="PANTHER" id="PTHR43081:SF1">
    <property type="entry name" value="ADENYLATE CYCLASE, TERMINAL-DIFFERENTIATION SPECIFIC"/>
    <property type="match status" value="1"/>
</dbReference>
<feature type="compositionally biased region" description="Low complexity" evidence="1">
    <location>
        <begin position="2915"/>
        <end position="2930"/>
    </location>
</feature>
<proteinExistence type="predicted"/>
<feature type="region of interest" description="Disordered" evidence="1">
    <location>
        <begin position="1071"/>
        <end position="1165"/>
    </location>
</feature>
<accession>A0A2K3DZA2</accession>
<evidence type="ECO:0000313" key="4">
    <source>
        <dbReference type="EMBL" id="PNW85837.1"/>
    </source>
</evidence>
<feature type="region of interest" description="Disordered" evidence="1">
    <location>
        <begin position="1610"/>
        <end position="1635"/>
    </location>
</feature>
<dbReference type="GO" id="GO:0035556">
    <property type="term" value="P:intracellular signal transduction"/>
    <property type="evidence" value="ECO:0007669"/>
    <property type="project" value="InterPro"/>
</dbReference>
<feature type="compositionally biased region" description="Low complexity" evidence="1">
    <location>
        <begin position="3794"/>
        <end position="3805"/>
    </location>
</feature>
<feature type="region of interest" description="Disordered" evidence="1">
    <location>
        <begin position="4186"/>
        <end position="4230"/>
    </location>
</feature>
<feature type="compositionally biased region" description="Low complexity" evidence="1">
    <location>
        <begin position="2535"/>
        <end position="2549"/>
    </location>
</feature>
<evidence type="ECO:0000256" key="2">
    <source>
        <dbReference type="SAM" id="SignalP"/>
    </source>
</evidence>
<dbReference type="Proteomes" id="UP000006906">
    <property type="component" value="Chromosome 3"/>
</dbReference>
<feature type="compositionally biased region" description="Gly residues" evidence="1">
    <location>
        <begin position="3437"/>
        <end position="3446"/>
    </location>
</feature>
<feature type="region of interest" description="Disordered" evidence="1">
    <location>
        <begin position="2535"/>
        <end position="2556"/>
    </location>
</feature>
<feature type="region of interest" description="Disordered" evidence="1">
    <location>
        <begin position="2366"/>
        <end position="2385"/>
    </location>
</feature>
<dbReference type="EMBL" id="CM008964">
    <property type="protein sequence ID" value="PNW85837.1"/>
    <property type="molecule type" value="Genomic_DNA"/>
</dbReference>
<evidence type="ECO:0000313" key="5">
    <source>
        <dbReference type="Proteomes" id="UP000006906"/>
    </source>
</evidence>
<feature type="compositionally biased region" description="Low complexity" evidence="1">
    <location>
        <begin position="2739"/>
        <end position="2753"/>
    </location>
</feature>
<dbReference type="GeneID" id="5718887"/>
<feature type="compositionally biased region" description="Gly residues" evidence="1">
    <location>
        <begin position="2903"/>
        <end position="2914"/>
    </location>
</feature>
<feature type="region of interest" description="Disordered" evidence="1">
    <location>
        <begin position="1431"/>
        <end position="1477"/>
    </location>
</feature>
<feature type="region of interest" description="Disordered" evidence="1">
    <location>
        <begin position="3547"/>
        <end position="3630"/>
    </location>
</feature>
<dbReference type="GO" id="GO:0006171">
    <property type="term" value="P:cAMP biosynthetic process"/>
    <property type="evidence" value="ECO:0000318"/>
    <property type="project" value="GO_Central"/>
</dbReference>
<feature type="compositionally biased region" description="Gly residues" evidence="1">
    <location>
        <begin position="1251"/>
        <end position="1261"/>
    </location>
</feature>
<feature type="region of interest" description="Disordered" evidence="1">
    <location>
        <begin position="1226"/>
        <end position="1269"/>
    </location>
</feature>
<dbReference type="InterPro" id="IPR001054">
    <property type="entry name" value="A/G_cyclase"/>
</dbReference>
<feature type="region of interest" description="Disordered" evidence="1">
    <location>
        <begin position="2493"/>
        <end position="2512"/>
    </location>
</feature>
<dbReference type="InterPro" id="IPR050697">
    <property type="entry name" value="Adenylyl/Guanylyl_Cyclase_3/4"/>
</dbReference>
<gene>
    <name evidence="4" type="ORF">CHLRE_03g203451v5</name>
</gene>
<dbReference type="GO" id="GO:0004016">
    <property type="term" value="F:adenylate cyclase activity"/>
    <property type="evidence" value="ECO:0000318"/>
    <property type="project" value="GO_Central"/>
</dbReference>
<protein>
    <recommendedName>
        <fullName evidence="3">Guanylate cyclase domain-containing protein</fullName>
    </recommendedName>
</protein>
<feature type="compositionally biased region" description="Low complexity" evidence="1">
    <location>
        <begin position="1231"/>
        <end position="1250"/>
    </location>
</feature>
<keyword evidence="2" id="KW-0732">Signal</keyword>
<dbReference type="Gene3D" id="3.40.190.10">
    <property type="entry name" value="Periplasmic binding protein-like II"/>
    <property type="match status" value="1"/>
</dbReference>
<feature type="region of interest" description="Disordered" evidence="1">
    <location>
        <begin position="593"/>
        <end position="612"/>
    </location>
</feature>
<feature type="region of interest" description="Disordered" evidence="1">
    <location>
        <begin position="4091"/>
        <end position="4111"/>
    </location>
</feature>
<feature type="compositionally biased region" description="Low complexity" evidence="1">
    <location>
        <begin position="593"/>
        <end position="611"/>
    </location>
</feature>
<dbReference type="InterPro" id="IPR029787">
    <property type="entry name" value="Nucleotide_cyclase"/>
</dbReference>
<name>A0A2K3DZA2_CHLRE</name>
<feature type="region of interest" description="Disordered" evidence="1">
    <location>
        <begin position="3785"/>
        <end position="3805"/>
    </location>
</feature>
<feature type="region of interest" description="Disordered" evidence="1">
    <location>
        <begin position="2898"/>
        <end position="2930"/>
    </location>
</feature>
<sequence length="4230" mass="407882">MGQPIHVAIWLLLLLGGFFEAARGSARPCISLSAWEPLRSLHDACSTETTSNPDGPTLVSQRRAVREPLLAITLQCLAADTSALAEIQFAADDVVPGTPAARWLAERAARFAGVTTAGVQLRLASGRADGGGGSAIAQPSPPLPVATAATPVPRAGLQPAVAPVAPYGLRVDVAAELGALAEAGTLLPLGPLLARDSLLGWSGVSSSLSGAAEYNGQVVGLPVYLPYIAAAASAPAAARRHLHALSSTNTNTASNTNTSGSSGSTSSTDAGHTSSSSALAVAMKAAAAASADVGGGAMLLLYRRDLLAAAGLAAPPATWVQLLAAAAALDGRDGDGDGVPEAGVCVQWHPECISPAASVNSSSSGNTTVDLLEAARLAPLALSVLAPFLQSDPTRPGMHFHYTRLLAPGANATLTPLLDNAATAEAFQLLLRLWRASALTARAAAAAVAAAAVAGGAAGGSSRACEAAVARAFHEGRCAMALGTLADFKAASHASSPANSLRGRLAAAPLPGTTRVLLRSVGGGAAGGSNTTVQLLAAGSSAGLQLVNCTSLLCPLATETTRDEHGFTRPVNRATYLAPTILMVAATADSRSSTSSITSSSSSSSNSSGSSQGDRDVAALLSYYLASDVAGAALDTAAVLDPDLGMVPARLDQTAPELWAAAGYDHGDAAAVLPAYRSALASPNPAYPLRMRGQAAFGAVLAELLAGLVADGAASAATRLPARLAAAQATAAAAYNAAANPTAFSDYRRSISSQLPLPSPPPPPPGAAAGGSGSGGVGAPPGDGAAGSSGGDGMPSWAITLVGCVGCVAVAAGLVLLVRKGRLVRGWLRFAERPKEAPGPGPDTTLLLSDIADSTTLWEVLSADVMDRSVRLHSMAVRHLLLRHRGFESATEGDAFIAAFANPMTALNFCVDLQVTLLALDWPNELLERPEAAPAYAVTAVALNQRRRGSVDPFAARQPRRYTGGGSYEGGAAVSMWNGSTDSRPQPPSPFYGPPNFGVAYSEGGSRRGGSKHGADPSADRSSRTRGPGAGSSSGEVITYSNPHFQQRSAPAASMNAFGSSGRAALLPVPAKRAHGGDGQPTAATSSRTPAGGDGQATPGDGVADGQQGHTLHGEPSQYDAVRDSADVTSSRARPPQAAGSAAAAAAGTAPSPFARHSGPGADGGLHALLAQALQPPQPAAHATGAPAGTAAAAAPAPEAAASGLVWRGGGTVGLASGAGVSGGGNGWSRGGARSSPGSPVHGGVPSGHVASGGTGTGGGLLPPSPRSQLQPQLLLLPQLYLQLPQHSHPHHHQHHPQHHHHVKRAHSRSRLSASSPRAADAVEAAAEAGGSSRLAAGPFSLAAPAAAAQGGNSNASSAPGGLTAVALPSAPGPGPWPGLEQSLVRSATATAAVISSLGVGGAFGSSFSAGAVPGSCSGAVTAAVLRLLSDEPAGPPQPQPQQPGAWTSPLESELPVPSRRAAIPPPSAAESARREASAAEAEYTNFVPVPLAELPVGAAAVAEALEVAEELSVDPGGVAASAAAAASAIAAAAAESSGDIPVMRMLGGEAVAAAATATPTALAPRPPLPHNAAASSQRKLLTQMAMGSRPATTNGGVSGGPTAEQLGAAAGADVSGGGGGGSRGGGGDSVSLASFTMPQLPSSILGDPTLLLTGSGQLNLRPQQLQHRGHSISGGPMAGQAGGASSSGRHQHTDLVRRLYGKVSNAAATAAAVVTGAATSTAGSNSGAGGGARAGGGYGGCGEDRQPSYHVIDADDNADFLDASNHRRCSPPRSAAVAAGGSGRGSGGGAGPAATAAMAAVSYMSHMRRLWHPAREDQAGALLIHRGLRLRLGFHAGLLSAAEVNSNAATGRAAYSGVFMAVAREVSNAGPGGCVMMSEAARRRLVAAGAFKSSTSLGCCYMGHYGGTDSSAATAAAVAAAAAAACAAACDLAVVDGAAGCWPQEAQQAMRATDTAPTDAAVVEQTPVQAMALPLSAATGAAAAAAAVCTGGGAPLAAAPTAPSRTWAPDRVVAGSGGHITPMYQRIGGGAAVAAAAIGPPRGSIAAAVIAAIGRSSVVEDSAHAANAYNEGLESEAAPSTAAAAAAVAAAVLPSPFCKPGDMLREFAAEAEEAAAMTTTAPPAGDVDSATVGVTAASCRPSPSYHPQSHASTAVASHSHDTNAGALRRTGGGAAAAGSGGGGVSWLAAPSGLALYQLTGGPCELFTARMVLQAMPLSRAGDIRLAGSPVAPVWGGALAVAEVHVQGVEAILAWNLELGTEALQLCLTAMRRLAVLRGDSDRSDRNGGGGGAVRGGQALLAGGGADESVNKGRAVPMDQGSGSQQGCGIYFCTEDDHLASSLGGVHTAGGGGAWWPFSRRQPAASPALMGATRGSGSGSNRGGKAAAGDLLTANDAAAATANGGGAGGGGAAAGGFMATGRMVAVAEDASALVGWAADVLSAVPRLPWREELLEHHYCAEVAAVVSRSGGSGGSAGSAGTTAAAGGGAGGRITSAGHGAHPASGNGAGVGSGGATTAATIAGLAASVSLAGRAASCASSPPGSPRPSGFTLHASGMSMCDTGPRSAAAAHGNSQALLEIEPYTSGGGGGGASAAFAAGSHSPVAPAPTSSRAGGGGLLAGARARLGLSSPRAPRGLLTPGVSIALPEDAALSDALASSFLASGLATAKAVLAAPPPPQPSAGSMRSPRLWGPHVLHSPGGRIPHKVSAGSSGAVSGGGAATATAHNRTSMDLTPNARGNSTSTGFGVGTVSGPLPQRALRPSSAHCPRPAAVDSALSAAVAAAAASGSAAAASGSAAAASGTAAAGLGAAVPGALPQHNAGVSGPLGGSGSLMHAAIAEAVSIAAASAGGRGGGASPGLDREDSWSNSLIEHIGDDAETIDEEDLDADGDAVHEVVASSMDGGSGGSGRGGRAASGAPSRSLSHLGGAAAATRRASSQGLVVSYPRAPRHSPPHSRSSFVALLPLAPPADAASRRTAPGFAAAAGAVGACGGSVDATASIATVEEGEAYTAPLHLPSAAAAAAGVGRSLLSPHAHRGVASRPPSSALRTSARFYRSSTTGLVGGGSSRGVVGGVGGGGSPGSVTFGTYRTAGSKMHSDGHSSAAGADAVGAIARSATATTNSGGGGGGRVLVTSVRQAAARAPAVSLSPPRAGASRGADAASAAASSLLQQRTRPKSSTAVPHAASAVVSAARPPLRHSRTGLPTEMPCADVVDEEEELRGAAPGTAPVGSTAILAAVGGSIRVSECGGVAAMAAATTTATHAASRGAGGVTIARGGLLSAAVRAASGALARFHRVSTPVEVSGGGAVTACASLALDTMDDAADLELPELAASATVAAPPAGGGGSGGAAGGAAGGWGAQLVPPELVVLFRGLRLRISLDVGSLQGTMVRSTGRIAYRGRAQQRAARMAGLARAGQMLVSPELLEAVAQQHHQGSGSSGSSGSSGGKTAAAAAAAAAAAGVAAGAGAGAHAATGHCGSSVPGGGGGGSSHAGPFTIPSNPYSTPLLRTAAAASGPVAAPPPPGSLLPRTLLVASASAQQLTDIASGGGAAAGGAGGGGGGGTVPLPALPSPQLLQHHSHPASRGPMPASAAQVQAQAQQLLCSQRAKAPQSTSATPHLSPAPLGAPASLPSTNSGVGLLSATVAAATAGAVVGQPPRRPRPHHYHQISPVLPTTAAAGTGSSIDPNQPNATRSGGAAIMLAALQAQVEAAALANAAAGPPVTAAAAAAAAAATDGGSGGYGGGGAMAGHSNSGSSSPHLLSAIARNWPGRVKPTSPLFIGAGPLRRTAGGSGPNSTSSSSAPAAVQPLHSMLAVGGGIAARGTASGGPPTGVTCTAPTLSLVLPGLSTSMPAVAEALEDSTSPSTQAGAETPTAASATAASAAAADVIAPPACAGGALENKASAGATVSPPALESESGQAGSAAGAAAAGWMLRRSLDDSPARQQRAGAAGPSSHSQQQRSAALGTAGPSAAGASAPASQSHAFLRSASQQPPQLQTAAAAAVAVTAALTAAAAPPPPPPSVEPPSAVHASGGSDMHAYGGGGGASGTAGPAVPQMTYYSHVLGGPSRLLFKLATSGKAHGMYLVQQSPVEEPPPQAAPTAAGGCGGAGNGRPASAWPANVSMSSLWASRGGADAATAVAAGGGGVAVGSSMGASSHKLSGASATGLGGGAGGFGGGGGGGTDNISRGSAYMGDRSGATISGSGDGPESPNLMLRPGASAAGNFPTLFE</sequence>
<feature type="region of interest" description="Disordered" evidence="1">
    <location>
        <begin position="973"/>
        <end position="1038"/>
    </location>
</feature>
<feature type="region of interest" description="Disordered" evidence="1">
    <location>
        <begin position="3142"/>
        <end position="3207"/>
    </location>
</feature>
<feature type="region of interest" description="Disordered" evidence="1">
    <location>
        <begin position="2708"/>
        <end position="2769"/>
    </location>
</feature>
<feature type="compositionally biased region" description="Low complexity" evidence="1">
    <location>
        <begin position="4025"/>
        <end position="4039"/>
    </location>
</feature>
<dbReference type="Gramene" id="PNW85837">
    <property type="protein sequence ID" value="PNW85837"/>
    <property type="gene ID" value="CHLRE_03g203451v5"/>
</dbReference>
<feature type="compositionally biased region" description="Gly residues" evidence="1">
    <location>
        <begin position="1781"/>
        <end position="1792"/>
    </location>
</feature>
<feature type="region of interest" description="Disordered" evidence="1">
    <location>
        <begin position="752"/>
        <end position="790"/>
    </location>
</feature>